<keyword evidence="6" id="KW-1185">Reference proteome</keyword>
<dbReference type="PANTHER" id="PTHR13794:SF58">
    <property type="entry name" value="MITOCHONDRIAL ENOLASE SUPERFAMILY MEMBER 1"/>
    <property type="match status" value="1"/>
</dbReference>
<dbReference type="Pfam" id="PF13378">
    <property type="entry name" value="MR_MLE_C"/>
    <property type="match status" value="1"/>
</dbReference>
<proteinExistence type="predicted"/>
<comment type="cofactor">
    <cofactor evidence="1">
        <name>Mg(2+)</name>
        <dbReference type="ChEBI" id="CHEBI:18420"/>
    </cofactor>
</comment>
<dbReference type="InterPro" id="IPR013342">
    <property type="entry name" value="Mandelate_racemase_C"/>
</dbReference>
<evidence type="ECO:0000256" key="3">
    <source>
        <dbReference type="ARBA" id="ARBA00022842"/>
    </source>
</evidence>
<dbReference type="Gene3D" id="3.30.390.10">
    <property type="entry name" value="Enolase-like, N-terminal domain"/>
    <property type="match status" value="1"/>
</dbReference>
<dbReference type="PANTHER" id="PTHR13794">
    <property type="entry name" value="ENOLASE SUPERFAMILY, MANDELATE RACEMASE"/>
    <property type="match status" value="1"/>
</dbReference>
<dbReference type="InterPro" id="IPR029017">
    <property type="entry name" value="Enolase-like_N"/>
</dbReference>
<dbReference type="SUPFAM" id="SSF51604">
    <property type="entry name" value="Enolase C-terminal domain-like"/>
    <property type="match status" value="1"/>
</dbReference>
<sequence length="380" mass="42656">MSLLKLPPNARIEKIEWAILQGERPRSAGSNARIGVHGKTVSERMARVTIDGVSGFGWSLLTKEEAEPLIGKTVSEIFHPENGFIQPQFRSIEFALLDWAGQILQKPVYELISRQAISGPVAVPCYDTSLYFDDLLLDNDAEAVKLLQSEAAEGWDKGHRNFKIKIGRGGRYMPNVEGMRRDIAIVRGIREYTGPDSRIMVDANNGYNLNLTKEFLLGVEDTKLYWLEEAFHEDDQLYADLREWMKQREMHVLISDGEGLAAPPIVDWAEKGLIDIIQYDIRFYGFTNWLELGIRLDKSKIKSAPHNYGSGYGGYASGHLALALDGFQFVEWDTIVVEGIDASGYSISDGMLHVPSKAGFGLDLDGSYFSRMVTENGWRL</sequence>
<dbReference type="SMART" id="SM00922">
    <property type="entry name" value="MR_MLE"/>
    <property type="match status" value="1"/>
</dbReference>
<comment type="caution">
    <text evidence="5">The sequence shown here is derived from an EMBL/GenBank/DDBJ whole genome shotgun (WGS) entry which is preliminary data.</text>
</comment>
<dbReference type="Proteomes" id="UP001165962">
    <property type="component" value="Unassembled WGS sequence"/>
</dbReference>
<dbReference type="InterPro" id="IPR046945">
    <property type="entry name" value="RHMD-like"/>
</dbReference>
<organism evidence="5 6">
    <name type="scientific">Paenibacillus agricola</name>
    <dbReference type="NCBI Taxonomy" id="2716264"/>
    <lineage>
        <taxon>Bacteria</taxon>
        <taxon>Bacillati</taxon>
        <taxon>Bacillota</taxon>
        <taxon>Bacilli</taxon>
        <taxon>Bacillales</taxon>
        <taxon>Paenibacillaceae</taxon>
        <taxon>Paenibacillus</taxon>
    </lineage>
</organism>
<dbReference type="SFLD" id="SFLDS00001">
    <property type="entry name" value="Enolase"/>
    <property type="match status" value="1"/>
</dbReference>
<dbReference type="InterPro" id="IPR036849">
    <property type="entry name" value="Enolase-like_C_sf"/>
</dbReference>
<keyword evidence="3" id="KW-0460">Magnesium</keyword>
<dbReference type="EMBL" id="JAAOIW010000013">
    <property type="protein sequence ID" value="NHN33709.1"/>
    <property type="molecule type" value="Genomic_DNA"/>
</dbReference>
<reference evidence="5" key="1">
    <citation type="submission" date="2020-03" db="EMBL/GenBank/DDBJ databases">
        <title>Draft sequencing of Paenibacilllus sp. S3N08.</title>
        <authorList>
            <person name="Kim D.-U."/>
        </authorList>
    </citation>
    <scope>NUCLEOTIDE SEQUENCE</scope>
    <source>
        <strain evidence="5">S3N08</strain>
    </source>
</reference>
<dbReference type="SUPFAM" id="SSF54826">
    <property type="entry name" value="Enolase N-terminal domain-like"/>
    <property type="match status" value="1"/>
</dbReference>
<evidence type="ECO:0000313" key="6">
    <source>
        <dbReference type="Proteomes" id="UP001165962"/>
    </source>
</evidence>
<protein>
    <submittedName>
        <fullName evidence="5">Mandelate racemase</fullName>
    </submittedName>
</protein>
<feature type="domain" description="Mandelate racemase/muconate lactonizing enzyme C-terminal" evidence="4">
    <location>
        <begin position="140"/>
        <end position="251"/>
    </location>
</feature>
<dbReference type="Gene3D" id="3.20.20.120">
    <property type="entry name" value="Enolase-like C-terminal domain"/>
    <property type="match status" value="1"/>
</dbReference>
<evidence type="ECO:0000256" key="1">
    <source>
        <dbReference type="ARBA" id="ARBA00001946"/>
    </source>
</evidence>
<accession>A0ABX0JEM9</accession>
<gene>
    <name evidence="5" type="ORF">G9U52_28230</name>
</gene>
<evidence type="ECO:0000259" key="4">
    <source>
        <dbReference type="SMART" id="SM00922"/>
    </source>
</evidence>
<evidence type="ECO:0000256" key="2">
    <source>
        <dbReference type="ARBA" id="ARBA00022723"/>
    </source>
</evidence>
<name>A0ABX0JEM9_9BACL</name>
<evidence type="ECO:0000313" key="5">
    <source>
        <dbReference type="EMBL" id="NHN33709.1"/>
    </source>
</evidence>
<keyword evidence="2" id="KW-0479">Metal-binding</keyword>
<dbReference type="InterPro" id="IPR029065">
    <property type="entry name" value="Enolase_C-like"/>
</dbReference>